<name>A0A1C7IIW0_9FIRM</name>
<sequence length="346" mass="41161">MGTLLSYSGLSTKIRAMQSKLMTERQYQEISQLESVPQVVAYLKKQPGFKELWADLDENSLHRGDMEKLLTHTIHQNFAKIYKFANPSQRTFMALYFKRYEIAIMKECLRRVFDKTREGLDLSLFKDFFDRHSKLDLEKLTQAATIEEFVNSLKGTEYYSPLSKIGEEYTPLLFDYGMALDQYYFANIWSVKDKLFKKRDLQEIIKAYGNKFDMLNLQWIYRSRRYYHMAPADIYALLIPVHYKLSHKEITALVEAADKEEFRRVLDTTAYKKRYPELAPENLEEYYTLNLRNVLESEARKYPHSVIMIYSYFYHKEHEVDRLTTAIECIRYGLSPAETLDYIHKN</sequence>
<dbReference type="InterPro" id="IPR044911">
    <property type="entry name" value="V-type_ATPase_csu/dsu_dom_3"/>
</dbReference>
<evidence type="ECO:0000256" key="2">
    <source>
        <dbReference type="ARBA" id="ARBA00023065"/>
    </source>
</evidence>
<dbReference type="Pfam" id="PF01992">
    <property type="entry name" value="vATP-synt_AC39"/>
    <property type="match status" value="1"/>
</dbReference>
<gene>
    <name evidence="3" type="ORF">A4V09_21305</name>
</gene>
<dbReference type="RefSeq" id="WP_065544144.1">
    <property type="nucleotide sequence ID" value="NZ_CP015405.2"/>
</dbReference>
<dbReference type="SUPFAM" id="SSF103486">
    <property type="entry name" value="V-type ATP synthase subunit C"/>
    <property type="match status" value="1"/>
</dbReference>
<evidence type="ECO:0000313" key="4">
    <source>
        <dbReference type="Proteomes" id="UP000092574"/>
    </source>
</evidence>
<dbReference type="PANTHER" id="PTHR38682">
    <property type="entry name" value="V-TYPE ATP SYNTHASE SUBUNIT C"/>
    <property type="match status" value="1"/>
</dbReference>
<dbReference type="OrthoDB" id="9816136at2"/>
<dbReference type="PANTHER" id="PTHR38682:SF1">
    <property type="entry name" value="V-TYPE ATP SYNTHASE SUBUNIT C"/>
    <property type="match status" value="1"/>
</dbReference>
<keyword evidence="4" id="KW-1185">Reference proteome</keyword>
<dbReference type="Proteomes" id="UP000092574">
    <property type="component" value="Chromosome"/>
</dbReference>
<keyword evidence="2" id="KW-0406">Ion transport</keyword>
<dbReference type="InterPro" id="IPR050873">
    <property type="entry name" value="V-ATPase_V0D/AC39_subunit"/>
</dbReference>
<reference evidence="3" key="1">
    <citation type="submission" date="2017-04" db="EMBL/GenBank/DDBJ databases">
        <title>Complete Genome Sequences of Twelve Strains of a Stable Defined Moderately Diverse Mouse Microbiota 2 (sDMDMm2).</title>
        <authorList>
            <person name="Uchimura Y."/>
            <person name="Wyss M."/>
            <person name="Brugiroux S."/>
            <person name="Limenitakis J.P."/>
            <person name="Stecher B."/>
            <person name="McCoy K.D."/>
            <person name="Macpherson A.J."/>
        </authorList>
    </citation>
    <scope>NUCLEOTIDE SEQUENCE</scope>
    <source>
        <strain evidence="3">YL58</strain>
    </source>
</reference>
<dbReference type="KEGG" id="byl:A4V09_21305"/>
<proteinExistence type="predicted"/>
<dbReference type="InterPro" id="IPR002843">
    <property type="entry name" value="ATPase_V0-cplx_csu/dsu"/>
</dbReference>
<evidence type="ECO:0008006" key="5">
    <source>
        <dbReference type="Google" id="ProtNLM"/>
    </source>
</evidence>
<dbReference type="EMBL" id="CP015405">
    <property type="protein sequence ID" value="ANU78052.1"/>
    <property type="molecule type" value="Genomic_DNA"/>
</dbReference>
<evidence type="ECO:0000256" key="1">
    <source>
        <dbReference type="ARBA" id="ARBA00022448"/>
    </source>
</evidence>
<keyword evidence="1" id="KW-0813">Transport</keyword>
<dbReference type="GO" id="GO:0046961">
    <property type="term" value="F:proton-transporting ATPase activity, rotational mechanism"/>
    <property type="evidence" value="ECO:0007669"/>
    <property type="project" value="InterPro"/>
</dbReference>
<dbReference type="Gene3D" id="1.10.132.50">
    <property type="entry name" value="ATP synthase (C/AC39) subunit, domain 3"/>
    <property type="match status" value="3"/>
</dbReference>
<dbReference type="AlphaFoldDB" id="A0A1C7IIW0"/>
<evidence type="ECO:0000313" key="3">
    <source>
        <dbReference type="EMBL" id="ANU78052.1"/>
    </source>
</evidence>
<accession>A0A1C7IIW0</accession>
<dbReference type="STRING" id="1796616.A4V09_21305"/>
<protein>
    <recommendedName>
        <fullName evidence="5">V/A-type H+-transporting ATPase subunit C</fullName>
    </recommendedName>
</protein>
<dbReference type="InterPro" id="IPR036079">
    <property type="entry name" value="ATPase_csu/dsu_sf"/>
</dbReference>
<organism evidence="3 4">
    <name type="scientific">Blautia pseudococcoides</name>
    <dbReference type="NCBI Taxonomy" id="1796616"/>
    <lineage>
        <taxon>Bacteria</taxon>
        <taxon>Bacillati</taxon>
        <taxon>Bacillota</taxon>
        <taxon>Clostridia</taxon>
        <taxon>Lachnospirales</taxon>
        <taxon>Lachnospiraceae</taxon>
        <taxon>Blautia</taxon>
    </lineage>
</organism>